<evidence type="ECO:0000313" key="3">
    <source>
        <dbReference type="Proteomes" id="UP001199525"/>
    </source>
</evidence>
<dbReference type="PANTHER" id="PTHR34614">
    <property type="match status" value="1"/>
</dbReference>
<proteinExistence type="predicted"/>
<protein>
    <submittedName>
        <fullName evidence="2">IS1634 family transposase</fullName>
    </submittedName>
</protein>
<keyword evidence="3" id="KW-1185">Reference proteome</keyword>
<dbReference type="Proteomes" id="UP001199525">
    <property type="component" value="Unassembled WGS sequence"/>
</dbReference>
<name>A0ABS8IBP3_9NOSO</name>
<sequence length="174" mass="19747">MTASRLDIRVQDIDHCGIVAGICDEMELVEQINRLLGSHPQEVIDDDVLSEYKAQQSTERGFRFLKDPLFFTSSVFLNSTERVAALAMVMGLCLLVYSLGQKALRQALERAKKTIDNQLGKPTSTPTLCWVFQCFMSIHLLTVDQIKQIANLTPERQLILQFFGSPCRKYYLLS</sequence>
<dbReference type="InterPro" id="IPR047654">
    <property type="entry name" value="IS1634_transpos"/>
</dbReference>
<comment type="caution">
    <text evidence="2">The sequence shown here is derived from an EMBL/GenBank/DDBJ whole genome shotgun (WGS) entry which is preliminary data.</text>
</comment>
<evidence type="ECO:0000259" key="1">
    <source>
        <dbReference type="Pfam" id="PF14104"/>
    </source>
</evidence>
<feature type="domain" description="DUF4277" evidence="1">
    <location>
        <begin position="9"/>
        <end position="44"/>
    </location>
</feature>
<reference evidence="2 3" key="1">
    <citation type="journal article" date="2021" name="Microorganisms">
        <title>Genome Evolution of Filamentous Cyanobacterium Nostoc Species: From Facultative Symbiosis to Free Living.</title>
        <authorList>
            <person name="Huo D."/>
            <person name="Li H."/>
            <person name="Cai F."/>
            <person name="Guo X."/>
            <person name="Qiao Z."/>
            <person name="Wang W."/>
            <person name="Yu G."/>
            <person name="Li R."/>
        </authorList>
    </citation>
    <scope>NUCLEOTIDE SEQUENCE [LARGE SCALE GENOMIC DNA]</scope>
    <source>
        <strain evidence="2 3">CHAB 5714</strain>
    </source>
</reference>
<dbReference type="NCBIfam" id="NF033559">
    <property type="entry name" value="transpos_IS1634"/>
    <property type="match status" value="1"/>
</dbReference>
<evidence type="ECO:0000313" key="2">
    <source>
        <dbReference type="EMBL" id="MCC5601476.1"/>
    </source>
</evidence>
<dbReference type="InterPro" id="IPR025457">
    <property type="entry name" value="DUF4277"/>
</dbReference>
<organism evidence="2 3">
    <name type="scientific">Nostoc favosum CHAB5714</name>
    <dbReference type="NCBI Taxonomy" id="2780399"/>
    <lineage>
        <taxon>Bacteria</taxon>
        <taxon>Bacillati</taxon>
        <taxon>Cyanobacteriota</taxon>
        <taxon>Cyanophyceae</taxon>
        <taxon>Nostocales</taxon>
        <taxon>Nostocaceae</taxon>
        <taxon>Nostoc</taxon>
        <taxon>Nostoc favosum</taxon>
    </lineage>
</organism>
<dbReference type="PANTHER" id="PTHR34614:SF2">
    <property type="entry name" value="TRANSPOSASE IS4-LIKE DOMAIN-CONTAINING PROTEIN"/>
    <property type="match status" value="1"/>
</dbReference>
<dbReference type="EMBL" id="JAIVFQ010000031">
    <property type="protein sequence ID" value="MCC5601476.1"/>
    <property type="molecule type" value="Genomic_DNA"/>
</dbReference>
<dbReference type="Pfam" id="PF14104">
    <property type="entry name" value="DUF4277"/>
    <property type="match status" value="1"/>
</dbReference>
<gene>
    <name evidence="2" type="ORF">LC586_20265</name>
</gene>
<accession>A0ABS8IBP3</accession>